<dbReference type="Proteomes" id="UP000316726">
    <property type="component" value="Chromosome 2"/>
</dbReference>
<feature type="compositionally biased region" description="Basic and acidic residues" evidence="12">
    <location>
        <begin position="1533"/>
        <end position="1550"/>
    </location>
</feature>
<name>A0A5B8MI21_9CHLO</name>
<keyword evidence="7" id="KW-0966">Cell projection</keyword>
<evidence type="ECO:0000256" key="7">
    <source>
        <dbReference type="ARBA" id="ARBA00023273"/>
    </source>
</evidence>
<evidence type="ECO:0000256" key="11">
    <source>
        <dbReference type="SAM" id="Coils"/>
    </source>
</evidence>
<feature type="repeat" description="WD" evidence="10">
    <location>
        <begin position="110"/>
        <end position="131"/>
    </location>
</feature>
<dbReference type="STRING" id="1764295.A0A5B8MI21"/>
<dbReference type="Pfam" id="PF25828">
    <property type="entry name" value="CC_Cfap43"/>
    <property type="match status" value="2"/>
</dbReference>
<keyword evidence="4" id="KW-0677">Repeat</keyword>
<reference evidence="13 14" key="1">
    <citation type="submission" date="2018-07" db="EMBL/GenBank/DDBJ databases">
        <title>The complete nuclear genome of the prasinophyte Chloropicon primus (CCMP1205).</title>
        <authorList>
            <person name="Pombert J.-F."/>
            <person name="Otis C."/>
            <person name="Turmel M."/>
            <person name="Lemieux C."/>
        </authorList>
    </citation>
    <scope>NUCLEOTIDE SEQUENCE [LARGE SCALE GENOMIC DNA]</scope>
    <source>
        <strain evidence="13 14">CCMP1205</strain>
    </source>
</reference>
<dbReference type="Gene3D" id="2.130.10.10">
    <property type="entry name" value="YVTN repeat-like/Quinoprotein amine dehydrogenase"/>
    <property type="match status" value="2"/>
</dbReference>
<evidence type="ECO:0000256" key="12">
    <source>
        <dbReference type="SAM" id="MobiDB-lite"/>
    </source>
</evidence>
<feature type="coiled-coil region" evidence="11">
    <location>
        <begin position="1038"/>
        <end position="1076"/>
    </location>
</feature>
<feature type="region of interest" description="Disordered" evidence="12">
    <location>
        <begin position="832"/>
        <end position="865"/>
    </location>
</feature>
<dbReference type="PANTHER" id="PTHR14885:SF1">
    <property type="entry name" value="CILIA- AND FLAGELLA-ASSOCIATED PROTEIN 43"/>
    <property type="match status" value="1"/>
</dbReference>
<evidence type="ECO:0000313" key="13">
    <source>
        <dbReference type="EMBL" id="QDZ19022.1"/>
    </source>
</evidence>
<dbReference type="InterPro" id="IPR036322">
    <property type="entry name" value="WD40_repeat_dom_sf"/>
</dbReference>
<sequence length="1600" mass="179975">MEVTTVIGLTDEKVGFASRSTLITACGRHLCLRDIFSSRKEYITVPGQGVKTITFNPRDNAFAVAEINEDPRVFIYDSLSRKLSCTLEDAGTMEVAALGFSAYGNRFVTVSGAPDYRVKVWDLSTGTVLVQGTVGFQATEVIFNPHNKDEFVVYGNGKLVFWQVKEMYQKFLLDSKTPDLDDLYPNCCEWNPRGGLLIGCKTGEVILQDSAADKPMSDSEGKPVVVAKVDEEVKAIRVHGRTVILGVQNRPCKGFPLSQVTLNPGSTSVGDVFPEIMSTNFIGFDPYYDKVVLSTAQGCLFIFDVAKGLAQAKQVAAIGAFHRGRITNLKFLDEGSHFVASSWDSDKVGSLCAWSLKDGDLLWKKSFSSPQVAMDCCKEKKIVASAGKDGIVTAMSFKDMEAPRVIFRKKVHTGPGKAVSFSLKGGYLASMDNGGHVFFMAVDEEGQSLRVIGYVPVTSKNIGLTWTKHLDAGDEGLCLVSLSSNELMGIDPPPTTYAADSLMLDEICKTRRLRLDSNATAMHGFHSSDGEGGTLVAIGNDKKVKQYRLPSEDQAWGGFKGRITQPENVYLSLMKQGDAIATSGDMTKVISASKEGKVVIASESDEPVTLRPHNSILGGASAVACDNDGGCIISGGVLGEILVYMDASKEVKDPPRVKFQLKHMVDEGEPLSVDVIRENDRNVREKAHQGAEPDKVKVRGELKSLQEQIQVLIQKNAQAPALEQLESTEFILDKEYVNEWDNLSKDKAQRLKQDLEFKRTKDLIIAKRLKDLAWNSMRQKGSVIRSLNTNVEVNNFPIGQPGKDSSFLKKLIYLRSVGKAEHVYLKEDQDDATLGGEEASDPQPAQSKSPTGKGSPAADEKPDESVVKSLLYPDAKMSHPRRKRLQILMIEELIMEYKDQFNKSHKKHKEHKEGLVDRIGDLSKRAKELSDEIILLGGTAPEEEMFEIQMSKPEIASNFLEVQEGDITVEKYLSPAERQRIAEEEAAEAARRAAQKGDNVGERGLKDMMGGTLHKAKASEVSELERPEWMDMPPEEMSDEQRKELKEFEHETKVLAEEREKRRKALEAEYKKIRSDALEACAKFDESVIELHKAKLDMTSLINRMEMDIIRLCIALEQAERIDAIKETSMLSELEELRSKKSEVGELLSNFKHEVDTELEQLETYVQEDKTLEKAFKKDFAECEEFFDRLLKLFRKRTHKGRVNSEKSGQQLIQTVRRQGNVAGKMNRRMSMLAVGQQDLKRQARVPSYLQGSRGEVDADDSNDPWAKGIEKIGNSNDNEILSIDPLNAAEDRPEGLDPHWWNKLVDARNRKIQTETAVKKQMNLVLRMQKYLAYLTNKDNDLKMKLETVTQELNDLHTQREYRIWDVDMSLELRQGQVEIVQDLVSANMDDALLLERTVIQDRNQVIEKHGGQKVDILKAIKDFKKGIYDIQWENQRLEMLEEDWAEKTKEFQLLRVTKGLQSFLKSGEDTSNSSEQAALESRLDHNKALSNKTIKEKQKSLNKIQRIITDVRHHNMQLQQQVTELEYEVQEEQHANKSKKEEHDDGGKKTAARRMRSLVTERKLADISKAQAEEISLLKQELERLRRRTFPSFTTMRA</sequence>
<evidence type="ECO:0000256" key="1">
    <source>
        <dbReference type="ARBA" id="ARBA00004430"/>
    </source>
</evidence>
<dbReference type="InterPro" id="IPR011047">
    <property type="entry name" value="Quinoprotein_ADH-like_sf"/>
</dbReference>
<feature type="region of interest" description="Disordered" evidence="12">
    <location>
        <begin position="1531"/>
        <end position="1553"/>
    </location>
</feature>
<dbReference type="EMBL" id="CP031035">
    <property type="protein sequence ID" value="QDZ19022.1"/>
    <property type="molecule type" value="Genomic_DNA"/>
</dbReference>
<gene>
    <name evidence="13" type="ORF">A3770_02p15400</name>
</gene>
<accession>A0A5B8MI21</accession>
<dbReference type="InterPro" id="IPR001680">
    <property type="entry name" value="WD40_rpt"/>
</dbReference>
<feature type="compositionally biased region" description="Basic and acidic residues" evidence="12">
    <location>
        <begin position="1483"/>
        <end position="1497"/>
    </location>
</feature>
<dbReference type="InterPro" id="IPR015943">
    <property type="entry name" value="WD40/YVTN_repeat-like_dom_sf"/>
</dbReference>
<keyword evidence="5 11" id="KW-0175">Coiled coil</keyword>
<dbReference type="SUPFAM" id="SSF50998">
    <property type="entry name" value="Quinoprotein alcohol dehydrogenase-like"/>
    <property type="match status" value="1"/>
</dbReference>
<dbReference type="PROSITE" id="PS50082">
    <property type="entry name" value="WD_REPEATS_2"/>
    <property type="match status" value="1"/>
</dbReference>
<feature type="region of interest" description="Disordered" evidence="12">
    <location>
        <begin position="1467"/>
        <end position="1497"/>
    </location>
</feature>
<keyword evidence="14" id="KW-1185">Reference proteome</keyword>
<evidence type="ECO:0000256" key="4">
    <source>
        <dbReference type="ARBA" id="ARBA00022737"/>
    </source>
</evidence>
<dbReference type="OrthoDB" id="568313at2759"/>
<comment type="similarity">
    <text evidence="8">Belongs to the CFAP43 family.</text>
</comment>
<evidence type="ECO:0000256" key="2">
    <source>
        <dbReference type="ARBA" id="ARBA00022490"/>
    </source>
</evidence>
<evidence type="ECO:0000256" key="6">
    <source>
        <dbReference type="ARBA" id="ARBA00023212"/>
    </source>
</evidence>
<comment type="subcellular location">
    <subcellularLocation>
        <location evidence="1">Cytoplasm</location>
        <location evidence="1">Cytoskeleton</location>
        <location evidence="1">Cilium axoneme</location>
    </subcellularLocation>
</comment>
<evidence type="ECO:0000256" key="8">
    <source>
        <dbReference type="ARBA" id="ARBA00023605"/>
    </source>
</evidence>
<proteinExistence type="inferred from homology"/>
<evidence type="ECO:0000256" key="3">
    <source>
        <dbReference type="ARBA" id="ARBA00022574"/>
    </source>
</evidence>
<keyword evidence="3 10" id="KW-0853">WD repeat</keyword>
<keyword evidence="6" id="KW-0206">Cytoskeleton</keyword>
<dbReference type="PANTHER" id="PTHR14885">
    <property type="entry name" value="CILIA- AND FLAGELLA-ASSOCIATED PROTEIN 43-RELATED"/>
    <property type="match status" value="1"/>
</dbReference>
<feature type="region of interest" description="Disordered" evidence="12">
    <location>
        <begin position="983"/>
        <end position="1007"/>
    </location>
</feature>
<dbReference type="GO" id="GO:0060271">
    <property type="term" value="P:cilium assembly"/>
    <property type="evidence" value="ECO:0007669"/>
    <property type="project" value="TreeGrafter"/>
</dbReference>
<dbReference type="GO" id="GO:0005930">
    <property type="term" value="C:axoneme"/>
    <property type="evidence" value="ECO:0007669"/>
    <property type="project" value="UniProtKB-SubCell"/>
</dbReference>
<evidence type="ECO:0000313" key="14">
    <source>
        <dbReference type="Proteomes" id="UP000316726"/>
    </source>
</evidence>
<evidence type="ECO:0000256" key="10">
    <source>
        <dbReference type="PROSITE-ProRule" id="PRU00221"/>
    </source>
</evidence>
<evidence type="ECO:0000256" key="5">
    <source>
        <dbReference type="ARBA" id="ARBA00023054"/>
    </source>
</evidence>
<dbReference type="SMART" id="SM00320">
    <property type="entry name" value="WD40"/>
    <property type="match status" value="4"/>
</dbReference>
<feature type="compositionally biased region" description="Polar residues" evidence="12">
    <location>
        <begin position="843"/>
        <end position="852"/>
    </location>
</feature>
<evidence type="ECO:0000256" key="9">
    <source>
        <dbReference type="ARBA" id="ARBA00023662"/>
    </source>
</evidence>
<dbReference type="SUPFAM" id="SSF50978">
    <property type="entry name" value="WD40 repeat-like"/>
    <property type="match status" value="1"/>
</dbReference>
<keyword evidence="2" id="KW-0963">Cytoplasm</keyword>
<protein>
    <recommendedName>
        <fullName evidence="9">Cilia- and flagella-associated protein 43</fullName>
    </recommendedName>
</protein>
<organism evidence="13 14">
    <name type="scientific">Chloropicon primus</name>
    <dbReference type="NCBI Taxonomy" id="1764295"/>
    <lineage>
        <taxon>Eukaryota</taxon>
        <taxon>Viridiplantae</taxon>
        <taxon>Chlorophyta</taxon>
        <taxon>Chloropicophyceae</taxon>
        <taxon>Chloropicales</taxon>
        <taxon>Chloropicaceae</taxon>
        <taxon>Chloropicon</taxon>
    </lineage>
</organism>
<feature type="compositionally biased region" description="Polar residues" evidence="12">
    <location>
        <begin position="1467"/>
        <end position="1478"/>
    </location>
</feature>